<protein>
    <submittedName>
        <fullName evidence="1">Uncharacterized protein</fullName>
    </submittedName>
</protein>
<dbReference type="Proteomes" id="UP001497680">
    <property type="component" value="Unassembled WGS sequence"/>
</dbReference>
<evidence type="ECO:0000313" key="2">
    <source>
        <dbReference type="Proteomes" id="UP001497680"/>
    </source>
</evidence>
<accession>A0ACC0DH83</accession>
<gene>
    <name evidence="1" type="ORF">F4821DRAFT_225139</name>
</gene>
<proteinExistence type="predicted"/>
<dbReference type="EMBL" id="MU394284">
    <property type="protein sequence ID" value="KAI6092206.1"/>
    <property type="molecule type" value="Genomic_DNA"/>
</dbReference>
<comment type="caution">
    <text evidence="1">The sequence shown here is derived from an EMBL/GenBank/DDBJ whole genome shotgun (WGS) entry which is preliminary data.</text>
</comment>
<name>A0ACC0DH83_9PEZI</name>
<sequence length="623" mass="67400">MVCYRRWHPIYLCLSSYVILQLPQCCRARSMCSILDQRTAIVGDRLFFSSGNYTFDDDGLEIHNTSSLYWLPLNTTVDVSGPIDMSVLGSSELPSEALTGGKDPVSGGFGGAFFYDHTSFYAYAGMVGPEADGVDNALWSYNTTDDAWKLVQVQGGKISFGNNSEGAHASDPQTGASFYTGGWEMAYNGTHNGTVKFQSFNSDTPQWSFLTATSGMQGPDILKGAMVYLRKGQSGVLLAFGGYQTAYRGTEFGSGWDWDRRKFSDIFVYDIFSNTWYLQEATGDIPDPRAEFCAGVSAAPDDSSFQVTIHAGWDQLAGSGFNDVYVLSIPAFRWIKVDDSNNPDLLVSDEAARNRLKCDVWNDTQLIVSGGLISQATGDLSDLEFYNKVCNKTYPPFKVLDTSSYTWRTQFDPSLEYSVPDVVTAVIGGNSSGGAVVKSPSTGWSSNDLSDIFSQTVARDTYKASNDASSSGNSDSPKSSPTDTRNSTGLSGGAIAGIAIGAIAFIAAVVAGVLAWFKKSKQRKSNALTAPTGTNITPGTAYSGIADPDMVEPRWRKPELDADNTARYELSEQHWVHEAAGTEVVGNAKQYPAELPNTYLVELGTQPTSPQSHLKAPNEGYNP</sequence>
<evidence type="ECO:0000313" key="1">
    <source>
        <dbReference type="EMBL" id="KAI6092206.1"/>
    </source>
</evidence>
<organism evidence="1 2">
    <name type="scientific">Hypoxylon rubiginosum</name>
    <dbReference type="NCBI Taxonomy" id="110542"/>
    <lineage>
        <taxon>Eukaryota</taxon>
        <taxon>Fungi</taxon>
        <taxon>Dikarya</taxon>
        <taxon>Ascomycota</taxon>
        <taxon>Pezizomycotina</taxon>
        <taxon>Sordariomycetes</taxon>
        <taxon>Xylariomycetidae</taxon>
        <taxon>Xylariales</taxon>
        <taxon>Hypoxylaceae</taxon>
        <taxon>Hypoxylon</taxon>
    </lineage>
</organism>
<keyword evidence="2" id="KW-1185">Reference proteome</keyword>
<reference evidence="1 2" key="1">
    <citation type="journal article" date="2022" name="New Phytol.">
        <title>Ecological generalism drives hyperdiversity of secondary metabolite gene clusters in xylarialean endophytes.</title>
        <authorList>
            <person name="Franco M.E.E."/>
            <person name="Wisecaver J.H."/>
            <person name="Arnold A.E."/>
            <person name="Ju Y.M."/>
            <person name="Slot J.C."/>
            <person name="Ahrendt S."/>
            <person name="Moore L.P."/>
            <person name="Eastman K.E."/>
            <person name="Scott K."/>
            <person name="Konkel Z."/>
            <person name="Mondo S.J."/>
            <person name="Kuo A."/>
            <person name="Hayes R.D."/>
            <person name="Haridas S."/>
            <person name="Andreopoulos B."/>
            <person name="Riley R."/>
            <person name="LaButti K."/>
            <person name="Pangilinan J."/>
            <person name="Lipzen A."/>
            <person name="Amirebrahimi M."/>
            <person name="Yan J."/>
            <person name="Adam C."/>
            <person name="Keymanesh K."/>
            <person name="Ng V."/>
            <person name="Louie K."/>
            <person name="Northen T."/>
            <person name="Drula E."/>
            <person name="Henrissat B."/>
            <person name="Hsieh H.M."/>
            <person name="Youens-Clark K."/>
            <person name="Lutzoni F."/>
            <person name="Miadlikowska J."/>
            <person name="Eastwood D.C."/>
            <person name="Hamelin R.C."/>
            <person name="Grigoriev I.V."/>
            <person name="U'Ren J.M."/>
        </authorList>
    </citation>
    <scope>NUCLEOTIDE SEQUENCE [LARGE SCALE GENOMIC DNA]</scope>
    <source>
        <strain evidence="1 2">ER1909</strain>
    </source>
</reference>